<dbReference type="Pfam" id="PF16321">
    <property type="entry name" value="Ribosom_S30AE_C"/>
    <property type="match status" value="1"/>
</dbReference>
<dbReference type="AlphaFoldDB" id="A0A919JW69"/>
<dbReference type="PANTHER" id="PTHR33231">
    <property type="entry name" value="30S RIBOSOMAL PROTEIN"/>
    <property type="match status" value="1"/>
</dbReference>
<dbReference type="InterPro" id="IPR050574">
    <property type="entry name" value="HPF/YfiA_ribosome-assoc"/>
</dbReference>
<dbReference type="Proteomes" id="UP000647172">
    <property type="component" value="Unassembled WGS sequence"/>
</dbReference>
<dbReference type="SUPFAM" id="SSF69754">
    <property type="entry name" value="Ribosome binding protein Y (YfiA homologue)"/>
    <property type="match status" value="1"/>
</dbReference>
<protein>
    <recommendedName>
        <fullName evidence="2">Sigma 54 modulation/S30EA ribosomal protein C-terminal domain-containing protein</fullName>
    </recommendedName>
</protein>
<accession>A0A919JW69</accession>
<keyword evidence="4" id="KW-1185">Reference proteome</keyword>
<dbReference type="GO" id="GO:0043024">
    <property type="term" value="F:ribosomal small subunit binding"/>
    <property type="evidence" value="ECO:0007669"/>
    <property type="project" value="TreeGrafter"/>
</dbReference>
<dbReference type="GO" id="GO:0045900">
    <property type="term" value="P:negative regulation of translational elongation"/>
    <property type="evidence" value="ECO:0007669"/>
    <property type="project" value="TreeGrafter"/>
</dbReference>
<evidence type="ECO:0000313" key="3">
    <source>
        <dbReference type="EMBL" id="GIE54114.1"/>
    </source>
</evidence>
<proteinExistence type="predicted"/>
<feature type="domain" description="Sigma 54 modulation/S30EA ribosomal protein C-terminal" evidence="2">
    <location>
        <begin position="140"/>
        <end position="193"/>
    </location>
</feature>
<dbReference type="GO" id="GO:0022627">
    <property type="term" value="C:cytosolic small ribosomal subunit"/>
    <property type="evidence" value="ECO:0007669"/>
    <property type="project" value="TreeGrafter"/>
</dbReference>
<dbReference type="InterPro" id="IPR036567">
    <property type="entry name" value="RHF-like"/>
</dbReference>
<organism evidence="3 4">
    <name type="scientific">Actinoplanes nipponensis</name>
    <dbReference type="NCBI Taxonomy" id="135950"/>
    <lineage>
        <taxon>Bacteria</taxon>
        <taxon>Bacillati</taxon>
        <taxon>Actinomycetota</taxon>
        <taxon>Actinomycetes</taxon>
        <taxon>Micromonosporales</taxon>
        <taxon>Micromonosporaceae</taxon>
        <taxon>Actinoplanes</taxon>
    </lineage>
</organism>
<sequence>MPGFRTAVAADRDVDILVRGPVTTQDITGVSAALAGTLRSAPEAGHVRVKLAEYRGGDREAFAVAQVNVEIDGRLVRAQSTARAVPAAVDGVVAALAPRIRRLRRRLSGSEPGPPSFVDERWDRRPARASAPAVQGSGRARQITRHKAYPLAVHDVGAAAFTMDLRDYDFHLYVDEASGQDTVVVRAGAAGFRLVAVRPELLPAGSGGVPLQGPPSRLPTLTLPEAIRALDGMRPAFLAFAGVGSGRATVLYRRFDGTLGLLRSLW</sequence>
<dbReference type="RefSeq" id="WP_203776644.1">
    <property type="nucleotide sequence ID" value="NZ_BAAAYJ010000021.1"/>
</dbReference>
<name>A0A919JW69_9ACTN</name>
<dbReference type="EMBL" id="BOMQ01000095">
    <property type="protein sequence ID" value="GIE54114.1"/>
    <property type="molecule type" value="Genomic_DNA"/>
</dbReference>
<feature type="region of interest" description="Disordered" evidence="1">
    <location>
        <begin position="106"/>
        <end position="140"/>
    </location>
</feature>
<dbReference type="PANTHER" id="PTHR33231:SF1">
    <property type="entry name" value="30S RIBOSOMAL PROTEIN"/>
    <property type="match status" value="1"/>
</dbReference>
<dbReference type="InterPro" id="IPR038416">
    <property type="entry name" value="Ribosom_S30AE_C_sf"/>
</dbReference>
<dbReference type="Gene3D" id="3.30.505.50">
    <property type="entry name" value="Sigma 54 modulation/S30EA ribosomal protein, C-terminal domain"/>
    <property type="match status" value="2"/>
</dbReference>
<evidence type="ECO:0000313" key="4">
    <source>
        <dbReference type="Proteomes" id="UP000647172"/>
    </source>
</evidence>
<dbReference type="InterPro" id="IPR032528">
    <property type="entry name" value="Ribosom_S30AE_C"/>
</dbReference>
<gene>
    <name evidence="3" type="ORF">Ani05nite_76480</name>
</gene>
<reference evidence="3" key="1">
    <citation type="submission" date="2021-01" db="EMBL/GenBank/DDBJ databases">
        <title>Whole genome shotgun sequence of Actinoplanes nipponensis NBRC 14063.</title>
        <authorList>
            <person name="Komaki H."/>
            <person name="Tamura T."/>
        </authorList>
    </citation>
    <scope>NUCLEOTIDE SEQUENCE</scope>
    <source>
        <strain evidence="3">NBRC 14063</strain>
    </source>
</reference>
<comment type="caution">
    <text evidence="3">The sequence shown here is derived from an EMBL/GenBank/DDBJ whole genome shotgun (WGS) entry which is preliminary data.</text>
</comment>
<evidence type="ECO:0000256" key="1">
    <source>
        <dbReference type="SAM" id="MobiDB-lite"/>
    </source>
</evidence>
<evidence type="ECO:0000259" key="2">
    <source>
        <dbReference type="Pfam" id="PF16321"/>
    </source>
</evidence>